<dbReference type="InterPro" id="IPR050085">
    <property type="entry name" value="AGPR"/>
</dbReference>
<protein>
    <recommendedName>
        <fullName evidence="5">Semialdehyde dehydrogenase NAD-binding domain-containing protein</fullName>
    </recommendedName>
</protein>
<evidence type="ECO:0000256" key="3">
    <source>
        <dbReference type="ARBA" id="ARBA00022857"/>
    </source>
</evidence>
<keyword evidence="4" id="KW-0560">Oxidoreductase</keyword>
<dbReference type="EMBL" id="JNSJ01000007">
    <property type="protein sequence ID" value="KGA03641.1"/>
    <property type="molecule type" value="Genomic_DNA"/>
</dbReference>
<dbReference type="Gene3D" id="3.40.50.720">
    <property type="entry name" value="NAD(P)-binding Rossmann-like Domain"/>
    <property type="match status" value="1"/>
</dbReference>
<keyword evidence="3" id="KW-0521">NADP</keyword>
<dbReference type="NCBIfam" id="TIGR01850">
    <property type="entry name" value="argC"/>
    <property type="match status" value="1"/>
</dbReference>
<dbReference type="Pfam" id="PF22698">
    <property type="entry name" value="Semialdhyde_dhC_1"/>
    <property type="match status" value="1"/>
</dbReference>
<name>A0A094PNS2_9ZZZZ</name>
<keyword evidence="2" id="KW-0028">Amino-acid biosynthesis</keyword>
<dbReference type="GO" id="GO:0051287">
    <property type="term" value="F:NAD binding"/>
    <property type="evidence" value="ECO:0007669"/>
    <property type="project" value="InterPro"/>
</dbReference>
<dbReference type="SUPFAM" id="SSF55347">
    <property type="entry name" value="Glyceraldehyde-3-phosphate dehydrogenase-like, C-terminal domain"/>
    <property type="match status" value="1"/>
</dbReference>
<dbReference type="PANTHER" id="PTHR32338:SF10">
    <property type="entry name" value="N-ACETYL-GAMMA-GLUTAMYL-PHOSPHATE REDUCTASE, CHLOROPLASTIC-RELATED"/>
    <property type="match status" value="1"/>
</dbReference>
<dbReference type="GO" id="GO:0070401">
    <property type="term" value="F:NADP+ binding"/>
    <property type="evidence" value="ECO:0007669"/>
    <property type="project" value="InterPro"/>
</dbReference>
<proteinExistence type="inferred from homology"/>
<dbReference type="CDD" id="cd23934">
    <property type="entry name" value="AGPR_1_C"/>
    <property type="match status" value="1"/>
</dbReference>
<sequence>MKIGVVGASGYAGGELLRILAGHDKFKVVYASAGANAGELITSIHPQLISYSGEKFAATNISEINKCDLVFLALPHGESGSLIPQIAESVKVVDLGADFRLENHSAWAKYYSGEYAGKLVYGLPEVGGNKKLISASNRVANPGCYATAIILGSAPAVSSNLVENQNFISVAASGTTGAGRNAKINLSASEVMNNMGSYKFGGVHQHTPEIEECLSAIGDSPVKFSFTPILAPMPRGILATVSSQLKKIISTDQAHQVYSGYYSKSDFVKVLPIGELPQTSMTIGTNFAFLQVAVDEHANRLMVSVAIDNLGKGAAGQAIQNANLMCGYPETTGLNQLAAK</sequence>
<evidence type="ECO:0000256" key="4">
    <source>
        <dbReference type="ARBA" id="ARBA00023002"/>
    </source>
</evidence>
<dbReference type="GO" id="GO:0006526">
    <property type="term" value="P:L-arginine biosynthetic process"/>
    <property type="evidence" value="ECO:0007669"/>
    <property type="project" value="UniProtKB-KW"/>
</dbReference>
<dbReference type="HAMAP" id="MF_00150">
    <property type="entry name" value="ArgC_type1"/>
    <property type="match status" value="1"/>
</dbReference>
<dbReference type="GO" id="GO:0003942">
    <property type="term" value="F:N-acetyl-gamma-glutamyl-phosphate reductase activity"/>
    <property type="evidence" value="ECO:0007669"/>
    <property type="project" value="InterPro"/>
</dbReference>
<accession>A0A094PNS2</accession>
<feature type="domain" description="Semialdehyde dehydrogenase NAD-binding" evidence="5">
    <location>
        <begin position="2"/>
        <end position="134"/>
    </location>
</feature>
<evidence type="ECO:0000256" key="2">
    <source>
        <dbReference type="ARBA" id="ARBA00022605"/>
    </source>
</evidence>
<evidence type="ECO:0000256" key="1">
    <source>
        <dbReference type="ARBA" id="ARBA00022571"/>
    </source>
</evidence>
<gene>
    <name evidence="6" type="ORF">GM49_0995</name>
</gene>
<reference evidence="6" key="1">
    <citation type="submission" date="2014-05" db="EMBL/GenBank/DDBJ databases">
        <title>Key roles for freshwater Actinobacteria revealed by deep metagenomic sequencing.</title>
        <authorList>
            <person name="Ghai R."/>
            <person name="Mizuno C.M."/>
            <person name="Picazo A."/>
            <person name="Camacho A."/>
            <person name="Rodriguez-Valera F."/>
        </authorList>
    </citation>
    <scope>NUCLEOTIDE SEQUENCE</scope>
</reference>
<dbReference type="Pfam" id="PF01118">
    <property type="entry name" value="Semialdhyde_dh"/>
    <property type="match status" value="1"/>
</dbReference>
<dbReference type="InterPro" id="IPR000534">
    <property type="entry name" value="Semialdehyde_DH_NAD-bd"/>
</dbReference>
<dbReference type="InterPro" id="IPR058924">
    <property type="entry name" value="AGPR_dimerisation_dom"/>
</dbReference>
<dbReference type="SUPFAM" id="SSF51735">
    <property type="entry name" value="NAD(P)-binding Rossmann-fold domains"/>
    <property type="match status" value="1"/>
</dbReference>
<evidence type="ECO:0000313" key="6">
    <source>
        <dbReference type="EMBL" id="KGA03641.1"/>
    </source>
</evidence>
<dbReference type="PANTHER" id="PTHR32338">
    <property type="entry name" value="N-ACETYL-GAMMA-GLUTAMYL-PHOSPHATE REDUCTASE, CHLOROPLASTIC-RELATED-RELATED"/>
    <property type="match status" value="1"/>
</dbReference>
<evidence type="ECO:0000259" key="5">
    <source>
        <dbReference type="SMART" id="SM00859"/>
    </source>
</evidence>
<dbReference type="AlphaFoldDB" id="A0A094PNS2"/>
<keyword evidence="1" id="KW-0055">Arginine biosynthesis</keyword>
<comment type="caution">
    <text evidence="6">The sequence shown here is derived from an EMBL/GenBank/DDBJ whole genome shotgun (WGS) entry which is preliminary data.</text>
</comment>
<organism evidence="6">
    <name type="scientific">freshwater metagenome</name>
    <dbReference type="NCBI Taxonomy" id="449393"/>
    <lineage>
        <taxon>unclassified sequences</taxon>
        <taxon>metagenomes</taxon>
        <taxon>ecological metagenomes</taxon>
    </lineage>
</organism>
<dbReference type="Gene3D" id="3.30.360.10">
    <property type="entry name" value="Dihydrodipicolinate Reductase, domain 2"/>
    <property type="match status" value="1"/>
</dbReference>
<dbReference type="CDD" id="cd24148">
    <property type="entry name" value="AGPR_1_actinobacAGPR_like"/>
    <property type="match status" value="1"/>
</dbReference>
<dbReference type="SMART" id="SM00859">
    <property type="entry name" value="Semialdhyde_dh"/>
    <property type="match status" value="1"/>
</dbReference>
<dbReference type="InterPro" id="IPR036291">
    <property type="entry name" value="NAD(P)-bd_dom_sf"/>
</dbReference>
<dbReference type="InterPro" id="IPR000706">
    <property type="entry name" value="AGPR_type-1"/>
</dbReference>